<evidence type="ECO:0000313" key="2">
    <source>
        <dbReference type="EMBL" id="QDT06114.1"/>
    </source>
</evidence>
<evidence type="ECO:0000313" key="3">
    <source>
        <dbReference type="Proteomes" id="UP000318538"/>
    </source>
</evidence>
<protein>
    <recommendedName>
        <fullName evidence="1">Ice-binding protein C-terminal domain-containing protein</fullName>
    </recommendedName>
</protein>
<dbReference type="Pfam" id="PF07589">
    <property type="entry name" value="PEP-CTERM"/>
    <property type="match status" value="1"/>
</dbReference>
<dbReference type="KEGG" id="rlc:K227x_45210"/>
<dbReference type="Proteomes" id="UP000318538">
    <property type="component" value="Chromosome"/>
</dbReference>
<gene>
    <name evidence="2" type="ORF">K227x_45210</name>
</gene>
<dbReference type="OrthoDB" id="5526347at2"/>
<sequence>MYRMNAVCGLILALLTTCGERAESAVITFGIFGGDSPSTVSALVGSNPDVVSSVLTDLTATSLAGVDVVWAFNNDNFGQLDGLMDNSTAISSFVMNGGGLIYHDRRVTGAGAVGANRVLPGDGFSTTRDPDSLAAEDINIAPGASGPAVDMLTNASLDNGNESSHGYATLASLPSGSTPFLTRADDTHIVDFQYAFGDGFVYYSTIPLDAKFSSGAAPFDTLYASNVVNFSVQAVAVPEPSSMALALCGSVGFVMAVRRRRKTAA</sequence>
<dbReference type="RefSeq" id="WP_145172575.1">
    <property type="nucleotide sequence ID" value="NZ_CP036525.1"/>
</dbReference>
<organism evidence="2 3">
    <name type="scientific">Rubripirellula lacrimiformis</name>
    <dbReference type="NCBI Taxonomy" id="1930273"/>
    <lineage>
        <taxon>Bacteria</taxon>
        <taxon>Pseudomonadati</taxon>
        <taxon>Planctomycetota</taxon>
        <taxon>Planctomycetia</taxon>
        <taxon>Pirellulales</taxon>
        <taxon>Pirellulaceae</taxon>
        <taxon>Rubripirellula</taxon>
    </lineage>
</organism>
<proteinExistence type="predicted"/>
<feature type="domain" description="Ice-binding protein C-terminal" evidence="1">
    <location>
        <begin position="236"/>
        <end position="260"/>
    </location>
</feature>
<accession>A0A517NG57</accession>
<keyword evidence="3" id="KW-1185">Reference proteome</keyword>
<name>A0A517NG57_9BACT</name>
<dbReference type="InterPro" id="IPR013424">
    <property type="entry name" value="Ice-binding_C"/>
</dbReference>
<dbReference type="EMBL" id="CP036525">
    <property type="protein sequence ID" value="QDT06114.1"/>
    <property type="molecule type" value="Genomic_DNA"/>
</dbReference>
<evidence type="ECO:0000259" key="1">
    <source>
        <dbReference type="Pfam" id="PF07589"/>
    </source>
</evidence>
<dbReference type="AlphaFoldDB" id="A0A517NG57"/>
<reference evidence="2 3" key="1">
    <citation type="submission" date="2019-02" db="EMBL/GenBank/DDBJ databases">
        <title>Deep-cultivation of Planctomycetes and their phenomic and genomic characterization uncovers novel biology.</title>
        <authorList>
            <person name="Wiegand S."/>
            <person name="Jogler M."/>
            <person name="Boedeker C."/>
            <person name="Pinto D."/>
            <person name="Vollmers J."/>
            <person name="Rivas-Marin E."/>
            <person name="Kohn T."/>
            <person name="Peeters S.H."/>
            <person name="Heuer A."/>
            <person name="Rast P."/>
            <person name="Oberbeckmann S."/>
            <person name="Bunk B."/>
            <person name="Jeske O."/>
            <person name="Meyerdierks A."/>
            <person name="Storesund J.E."/>
            <person name="Kallscheuer N."/>
            <person name="Luecker S."/>
            <person name="Lage O.M."/>
            <person name="Pohl T."/>
            <person name="Merkel B.J."/>
            <person name="Hornburger P."/>
            <person name="Mueller R.-W."/>
            <person name="Bruemmer F."/>
            <person name="Labrenz M."/>
            <person name="Spormann A.M."/>
            <person name="Op den Camp H."/>
            <person name="Overmann J."/>
            <person name="Amann R."/>
            <person name="Jetten M.S.M."/>
            <person name="Mascher T."/>
            <person name="Medema M.H."/>
            <person name="Devos D.P."/>
            <person name="Kaster A.-K."/>
            <person name="Ovreas L."/>
            <person name="Rohde M."/>
            <person name="Galperin M.Y."/>
            <person name="Jogler C."/>
        </authorList>
    </citation>
    <scope>NUCLEOTIDE SEQUENCE [LARGE SCALE GENOMIC DNA]</scope>
    <source>
        <strain evidence="2 3">K22_7</strain>
    </source>
</reference>